<protein>
    <recommendedName>
        <fullName evidence="2">Glycosyltransferase 2-like domain-containing protein</fullName>
    </recommendedName>
</protein>
<organism evidence="1">
    <name type="scientific">bioreactor metagenome</name>
    <dbReference type="NCBI Taxonomy" id="1076179"/>
    <lineage>
        <taxon>unclassified sequences</taxon>
        <taxon>metagenomes</taxon>
        <taxon>ecological metagenomes</taxon>
    </lineage>
</organism>
<gene>
    <name evidence="1" type="ORF">SDC9_83166</name>
</gene>
<dbReference type="EMBL" id="VSSQ01007649">
    <property type="protein sequence ID" value="MPM36567.1"/>
    <property type="molecule type" value="Genomic_DNA"/>
</dbReference>
<dbReference type="SUPFAM" id="SSF53448">
    <property type="entry name" value="Nucleotide-diphospho-sugar transferases"/>
    <property type="match status" value="1"/>
</dbReference>
<proteinExistence type="predicted"/>
<dbReference type="InterPro" id="IPR029044">
    <property type="entry name" value="Nucleotide-diphossugar_trans"/>
</dbReference>
<evidence type="ECO:0000313" key="1">
    <source>
        <dbReference type="EMBL" id="MPM36567.1"/>
    </source>
</evidence>
<accession>A0A644Z7G5</accession>
<reference evidence="1" key="1">
    <citation type="submission" date="2019-08" db="EMBL/GenBank/DDBJ databases">
        <authorList>
            <person name="Kucharzyk K."/>
            <person name="Murdoch R.W."/>
            <person name="Higgins S."/>
            <person name="Loffler F."/>
        </authorList>
    </citation>
    <scope>NUCLEOTIDE SEQUENCE</scope>
</reference>
<sequence>MKIKHICFVTPCYNGEESVKALHSVVMNQFSLFPQEKYSHLIIYNASKTNTPYILEQLTERDSPGKVILNDCTSIFFD</sequence>
<evidence type="ECO:0008006" key="2">
    <source>
        <dbReference type="Google" id="ProtNLM"/>
    </source>
</evidence>
<name>A0A644Z7G5_9ZZZZ</name>
<dbReference type="AlphaFoldDB" id="A0A644Z7G5"/>
<comment type="caution">
    <text evidence="1">The sequence shown here is derived from an EMBL/GenBank/DDBJ whole genome shotgun (WGS) entry which is preliminary data.</text>
</comment>